<organism evidence="1 2">
    <name type="scientific">Nitratireductor basaltis</name>
    <dbReference type="NCBI Taxonomy" id="472175"/>
    <lineage>
        <taxon>Bacteria</taxon>
        <taxon>Pseudomonadati</taxon>
        <taxon>Pseudomonadota</taxon>
        <taxon>Alphaproteobacteria</taxon>
        <taxon>Hyphomicrobiales</taxon>
        <taxon>Phyllobacteriaceae</taxon>
        <taxon>Nitratireductor</taxon>
    </lineage>
</organism>
<evidence type="ECO:0000313" key="1">
    <source>
        <dbReference type="EMBL" id="KFB08484.1"/>
    </source>
</evidence>
<keyword evidence="2" id="KW-1185">Reference proteome</keyword>
<protein>
    <submittedName>
        <fullName evidence="1">Uncharacterized protein</fullName>
    </submittedName>
</protein>
<accession>A0A084U698</accession>
<gene>
    <name evidence="1" type="ORF">EL18_02735</name>
</gene>
<comment type="caution">
    <text evidence="1">The sequence shown here is derived from an EMBL/GenBank/DDBJ whole genome shotgun (WGS) entry which is preliminary data.</text>
</comment>
<dbReference type="Proteomes" id="UP000053675">
    <property type="component" value="Unassembled WGS sequence"/>
</dbReference>
<sequence length="85" mass="9421">MIRHAWSLLVRNEFDHQVHHGCFEVWSPGNAKAADLHEAGDLAGCMDQEPVSGVLKENLIVGHQKAGNMQSLTLDPQRMGQARFS</sequence>
<evidence type="ECO:0000313" key="2">
    <source>
        <dbReference type="Proteomes" id="UP000053675"/>
    </source>
</evidence>
<name>A0A084U698_9HYPH</name>
<dbReference type="AlphaFoldDB" id="A0A084U698"/>
<proteinExistence type="predicted"/>
<dbReference type="EMBL" id="JMQM01000002">
    <property type="protein sequence ID" value="KFB08484.1"/>
    <property type="molecule type" value="Genomic_DNA"/>
</dbReference>
<reference evidence="1 2" key="1">
    <citation type="submission" date="2014-05" db="EMBL/GenBank/DDBJ databases">
        <title>Draft Genome Sequence of Nitratireductor basaltis Strain UMTGB225, A Marine Bacterium Isolated from Green Barrel Tunicate.</title>
        <authorList>
            <person name="Gan H.Y."/>
        </authorList>
    </citation>
    <scope>NUCLEOTIDE SEQUENCE [LARGE SCALE GENOMIC DNA]</scope>
    <source>
        <strain evidence="1 2">UMTGB225</strain>
    </source>
</reference>